<organism evidence="17 18">
    <name type="scientific">Nadsonia fulvescens var. elongata DSM 6958</name>
    <dbReference type="NCBI Taxonomy" id="857566"/>
    <lineage>
        <taxon>Eukaryota</taxon>
        <taxon>Fungi</taxon>
        <taxon>Dikarya</taxon>
        <taxon>Ascomycota</taxon>
        <taxon>Saccharomycotina</taxon>
        <taxon>Dipodascomycetes</taxon>
        <taxon>Dipodascales</taxon>
        <taxon>Dipodascales incertae sedis</taxon>
        <taxon>Nadsonia</taxon>
    </lineage>
</organism>
<feature type="compositionally biased region" description="Polar residues" evidence="13">
    <location>
        <begin position="369"/>
        <end position="386"/>
    </location>
</feature>
<evidence type="ECO:0000259" key="16">
    <source>
        <dbReference type="PROSITE" id="PS50103"/>
    </source>
</evidence>
<dbReference type="AlphaFoldDB" id="A0A1E3PKX2"/>
<name>A0A1E3PKX2_9ASCO</name>
<dbReference type="SUPFAM" id="SSF57850">
    <property type="entry name" value="RING/U-box"/>
    <property type="match status" value="1"/>
</dbReference>
<dbReference type="InterPro" id="IPR035979">
    <property type="entry name" value="RBD_domain_sf"/>
</dbReference>
<keyword evidence="5 12" id="KW-0862">Zinc</keyword>
<dbReference type="Pfam" id="PF14570">
    <property type="entry name" value="zf-RING_4"/>
    <property type="match status" value="1"/>
</dbReference>
<dbReference type="CDD" id="cd12438">
    <property type="entry name" value="RRM_CNOT4"/>
    <property type="match status" value="1"/>
</dbReference>
<dbReference type="Pfam" id="PF00076">
    <property type="entry name" value="RRM_1"/>
    <property type="match status" value="1"/>
</dbReference>
<feature type="compositionally biased region" description="Polar residues" evidence="13">
    <location>
        <begin position="254"/>
        <end position="275"/>
    </location>
</feature>
<dbReference type="SMART" id="SM00360">
    <property type="entry name" value="RRM"/>
    <property type="match status" value="1"/>
</dbReference>
<feature type="region of interest" description="Disordered" evidence="13">
    <location>
        <begin position="254"/>
        <end position="279"/>
    </location>
</feature>
<keyword evidence="4 12" id="KW-0863">Zinc-finger</keyword>
<dbReference type="InterPro" id="IPR003954">
    <property type="entry name" value="RRM_euk-type"/>
</dbReference>
<protein>
    <recommendedName>
        <fullName evidence="19">RING-type domain-containing protein</fullName>
    </recommendedName>
</protein>
<feature type="region of interest" description="Disordered" evidence="13">
    <location>
        <begin position="611"/>
        <end position="633"/>
    </location>
</feature>
<evidence type="ECO:0000256" key="7">
    <source>
        <dbReference type="ARBA" id="ARBA00023015"/>
    </source>
</evidence>
<evidence type="ECO:0000256" key="13">
    <source>
        <dbReference type="SAM" id="MobiDB-lite"/>
    </source>
</evidence>
<dbReference type="InterPro" id="IPR012677">
    <property type="entry name" value="Nucleotide-bd_a/b_plait_sf"/>
</dbReference>
<evidence type="ECO:0000256" key="10">
    <source>
        <dbReference type="ARBA" id="ARBA00023242"/>
    </source>
</evidence>
<dbReference type="OrthoDB" id="1923159at2759"/>
<evidence type="ECO:0000256" key="4">
    <source>
        <dbReference type="ARBA" id="ARBA00022771"/>
    </source>
</evidence>
<dbReference type="PROSITE" id="PS50103">
    <property type="entry name" value="ZF_C3H1"/>
    <property type="match status" value="1"/>
</dbReference>
<keyword evidence="7" id="KW-0805">Transcription regulation</keyword>
<keyword evidence="10" id="KW-0539">Nucleus</keyword>
<keyword evidence="18" id="KW-1185">Reference proteome</keyword>
<dbReference type="FunFam" id="3.30.40.10:FF:000006">
    <property type="entry name" value="CCR4-NOT transcription complex subunit 4"/>
    <property type="match status" value="1"/>
</dbReference>
<dbReference type="Gene3D" id="3.30.40.10">
    <property type="entry name" value="Zinc/RING finger domain, C3HC4 (zinc finger)"/>
    <property type="match status" value="1"/>
</dbReference>
<dbReference type="InterPro" id="IPR013083">
    <property type="entry name" value="Znf_RING/FYVE/PHD"/>
</dbReference>
<dbReference type="PROSITE" id="PS50089">
    <property type="entry name" value="ZF_RING_2"/>
    <property type="match status" value="1"/>
</dbReference>
<feature type="compositionally biased region" description="Low complexity" evidence="13">
    <location>
        <begin position="110"/>
        <end position="125"/>
    </location>
</feature>
<evidence type="ECO:0000256" key="1">
    <source>
        <dbReference type="ARBA" id="ARBA00004123"/>
    </source>
</evidence>
<dbReference type="FunFam" id="3.30.70.330:FF:000257">
    <property type="entry name" value="CCR4-NOT core complex subunit Not4"/>
    <property type="match status" value="1"/>
</dbReference>
<dbReference type="EMBL" id="KV454409">
    <property type="protein sequence ID" value="ODQ66086.1"/>
    <property type="molecule type" value="Genomic_DNA"/>
</dbReference>
<comment type="subcellular location">
    <subcellularLocation>
        <location evidence="1">Nucleus</location>
    </subcellularLocation>
</comment>
<dbReference type="GO" id="GO:0030015">
    <property type="term" value="C:CCR4-NOT core complex"/>
    <property type="evidence" value="ECO:0007669"/>
    <property type="project" value="UniProtKB-ARBA"/>
</dbReference>
<evidence type="ECO:0000259" key="15">
    <source>
        <dbReference type="PROSITE" id="PS50102"/>
    </source>
</evidence>
<evidence type="ECO:0000256" key="5">
    <source>
        <dbReference type="ARBA" id="ARBA00022833"/>
    </source>
</evidence>
<dbReference type="PANTHER" id="PTHR12603:SF0">
    <property type="entry name" value="CCR4-NOT TRANSCRIPTION COMPLEX SUBUNIT 4"/>
    <property type="match status" value="1"/>
</dbReference>
<feature type="domain" description="C3H1-type" evidence="16">
    <location>
        <begin position="221"/>
        <end position="248"/>
    </location>
</feature>
<evidence type="ECO:0000313" key="17">
    <source>
        <dbReference type="EMBL" id="ODQ66086.1"/>
    </source>
</evidence>
<feature type="region of interest" description="Disordered" evidence="13">
    <location>
        <begin position="365"/>
        <end position="415"/>
    </location>
</feature>
<dbReference type="CDD" id="cd16618">
    <property type="entry name" value="mRING-HC-C4C4_CNOT4"/>
    <property type="match status" value="1"/>
</dbReference>
<dbReference type="PANTHER" id="PTHR12603">
    <property type="entry name" value="CCR4-NOT TRANSCRIPTION COMPLEX RELATED"/>
    <property type="match status" value="1"/>
</dbReference>
<dbReference type="SMART" id="SM00361">
    <property type="entry name" value="RRM_1"/>
    <property type="match status" value="1"/>
</dbReference>
<evidence type="ECO:0000256" key="9">
    <source>
        <dbReference type="ARBA" id="ARBA00023163"/>
    </source>
</evidence>
<feature type="compositionally biased region" description="Polar residues" evidence="13">
    <location>
        <begin position="397"/>
        <end position="415"/>
    </location>
</feature>
<evidence type="ECO:0000256" key="6">
    <source>
        <dbReference type="ARBA" id="ARBA00022884"/>
    </source>
</evidence>
<reference evidence="17 18" key="1">
    <citation type="journal article" date="2016" name="Proc. Natl. Acad. Sci. U.S.A.">
        <title>Comparative genomics of biotechnologically important yeasts.</title>
        <authorList>
            <person name="Riley R."/>
            <person name="Haridas S."/>
            <person name="Wolfe K.H."/>
            <person name="Lopes M.R."/>
            <person name="Hittinger C.T."/>
            <person name="Goeker M."/>
            <person name="Salamov A.A."/>
            <person name="Wisecaver J.H."/>
            <person name="Long T.M."/>
            <person name="Calvey C.H."/>
            <person name="Aerts A.L."/>
            <person name="Barry K.W."/>
            <person name="Choi C."/>
            <person name="Clum A."/>
            <person name="Coughlan A.Y."/>
            <person name="Deshpande S."/>
            <person name="Douglass A.P."/>
            <person name="Hanson S.J."/>
            <person name="Klenk H.-P."/>
            <person name="LaButti K.M."/>
            <person name="Lapidus A."/>
            <person name="Lindquist E.A."/>
            <person name="Lipzen A.M."/>
            <person name="Meier-Kolthoff J.P."/>
            <person name="Ohm R.A."/>
            <person name="Otillar R.P."/>
            <person name="Pangilinan J.L."/>
            <person name="Peng Y."/>
            <person name="Rokas A."/>
            <person name="Rosa C.A."/>
            <person name="Scheuner C."/>
            <person name="Sibirny A.A."/>
            <person name="Slot J.C."/>
            <person name="Stielow J.B."/>
            <person name="Sun H."/>
            <person name="Kurtzman C.P."/>
            <person name="Blackwell M."/>
            <person name="Grigoriev I.V."/>
            <person name="Jeffries T.W."/>
        </authorList>
    </citation>
    <scope>NUCLEOTIDE SEQUENCE [LARGE SCALE GENOMIC DNA]</scope>
    <source>
        <strain evidence="17 18">DSM 6958</strain>
    </source>
</reference>
<dbReference type="GO" id="GO:0008270">
    <property type="term" value="F:zinc ion binding"/>
    <property type="evidence" value="ECO:0007669"/>
    <property type="project" value="UniProtKB-KW"/>
</dbReference>
<sequence>MMYGNDDSPYSSDEDEEFCCPLCIEEMDLSDRSFKPCPCGYQICQFCYNNIRENPELNGKCPACRRLYDDESVVYTPISSEEIKRHQIKQANREKEKKQKERERKDTHESSSINASSISNTSSTTARKHLSGVRVIQKNLVYVIGFNPNVPTDDLAQLLKGDEYFGQYGKIQKIVINKRTNANGVPGVGVYVTYSRKDEAAKCIAAVDGTIVDGKYLRAAYGTTKYCSYYLRNQSCPNPNCMFLHEPGEEADSYSRQDLSTYQNRQQQHSSTALGSFTTSSNVSASSQGFRTHQISSPSTSSANLFTNPYSHVTGVSHQSSHFNSHSSSPVVSQAKLSSSPAISSASLHSDFDHHSPALPATAAWASKPSPQVSHAKISLNNSSPHGTPVARPKISTPIQTESRTPSPAQTSLPEVQQINSVIRKSQSPETTAPASSEKLALSQSQASLSTELKGSSLKVVKITKTSVSEPAHLLASDSSATPVSTPVPVILPSPRKLIPDPVAELLDNTVKIFCKYFEKDTPARFNFHEEQIRDDENTGDNQNFTSLPPLFSFGRFNDNFDLGEETENEWAFSSSKFVNMMNPRKIQPQISFTVLENFQQISDAKYREGRLDATPPGLLNTSTTSTSSSNSQELLARLMKGSSAKDSIPLSTNNDGQGVY</sequence>
<feature type="region of interest" description="Disordered" evidence="13">
    <location>
        <begin position="316"/>
        <end position="336"/>
    </location>
</feature>
<dbReference type="GO" id="GO:0003723">
    <property type="term" value="F:RNA binding"/>
    <property type="evidence" value="ECO:0007669"/>
    <property type="project" value="UniProtKB-UniRule"/>
</dbReference>
<dbReference type="InterPro" id="IPR034261">
    <property type="entry name" value="CNOT4_RRM"/>
</dbReference>
<proteinExistence type="predicted"/>
<dbReference type="Gene3D" id="3.30.70.330">
    <property type="match status" value="1"/>
</dbReference>
<evidence type="ECO:0000256" key="11">
    <source>
        <dbReference type="PROSITE-ProRule" id="PRU00176"/>
    </source>
</evidence>
<keyword evidence="8" id="KW-0175">Coiled coil</keyword>
<gene>
    <name evidence="17" type="ORF">NADFUDRAFT_46621</name>
</gene>
<evidence type="ECO:0000259" key="14">
    <source>
        <dbReference type="PROSITE" id="PS50089"/>
    </source>
</evidence>
<dbReference type="SUPFAM" id="SSF54928">
    <property type="entry name" value="RNA-binding domain, RBD"/>
    <property type="match status" value="1"/>
</dbReference>
<keyword evidence="3 12" id="KW-0479">Metal-binding</keyword>
<dbReference type="Proteomes" id="UP000095009">
    <property type="component" value="Unassembled WGS sequence"/>
</dbReference>
<keyword evidence="9" id="KW-0804">Transcription</keyword>
<dbReference type="InterPro" id="IPR039780">
    <property type="entry name" value="Mot2"/>
</dbReference>
<dbReference type="InterPro" id="IPR000504">
    <property type="entry name" value="RRM_dom"/>
</dbReference>
<evidence type="ECO:0000313" key="18">
    <source>
        <dbReference type="Proteomes" id="UP000095009"/>
    </source>
</evidence>
<evidence type="ECO:0000256" key="3">
    <source>
        <dbReference type="ARBA" id="ARBA00022723"/>
    </source>
</evidence>
<feature type="zinc finger region" description="C3H1-type" evidence="12">
    <location>
        <begin position="221"/>
        <end position="248"/>
    </location>
</feature>
<evidence type="ECO:0000256" key="8">
    <source>
        <dbReference type="ARBA" id="ARBA00023054"/>
    </source>
</evidence>
<evidence type="ECO:0008006" key="19">
    <source>
        <dbReference type="Google" id="ProtNLM"/>
    </source>
</evidence>
<dbReference type="GO" id="GO:0061630">
    <property type="term" value="F:ubiquitin protein ligase activity"/>
    <property type="evidence" value="ECO:0007669"/>
    <property type="project" value="UniProtKB-ARBA"/>
</dbReference>
<dbReference type="STRING" id="857566.A0A1E3PKX2"/>
<accession>A0A1E3PKX2</accession>
<feature type="compositionally biased region" description="Basic and acidic residues" evidence="13">
    <location>
        <begin position="84"/>
        <end position="109"/>
    </location>
</feature>
<dbReference type="InterPro" id="IPR000571">
    <property type="entry name" value="Znf_CCCH"/>
</dbReference>
<evidence type="ECO:0000256" key="2">
    <source>
        <dbReference type="ARBA" id="ARBA00022491"/>
    </source>
</evidence>
<dbReference type="GO" id="GO:0051254">
    <property type="term" value="P:positive regulation of RNA metabolic process"/>
    <property type="evidence" value="ECO:0007669"/>
    <property type="project" value="UniProtKB-ARBA"/>
</dbReference>
<evidence type="ECO:0000256" key="12">
    <source>
        <dbReference type="PROSITE-ProRule" id="PRU00723"/>
    </source>
</evidence>
<dbReference type="PROSITE" id="PS50102">
    <property type="entry name" value="RRM"/>
    <property type="match status" value="1"/>
</dbReference>
<feature type="domain" description="RING-type" evidence="14">
    <location>
        <begin position="20"/>
        <end position="65"/>
    </location>
</feature>
<dbReference type="GO" id="GO:0010557">
    <property type="term" value="P:positive regulation of macromolecule biosynthetic process"/>
    <property type="evidence" value="ECO:0007669"/>
    <property type="project" value="UniProtKB-ARBA"/>
</dbReference>
<dbReference type="InterPro" id="IPR039515">
    <property type="entry name" value="NOT4_mRING-HC-C4C4"/>
</dbReference>
<feature type="domain" description="RRM" evidence="15">
    <location>
        <begin position="139"/>
        <end position="224"/>
    </location>
</feature>
<keyword evidence="6 11" id="KW-0694">RNA-binding</keyword>
<dbReference type="GO" id="GO:0016567">
    <property type="term" value="P:protein ubiquitination"/>
    <property type="evidence" value="ECO:0007669"/>
    <property type="project" value="TreeGrafter"/>
</dbReference>
<dbReference type="InterPro" id="IPR001841">
    <property type="entry name" value="Znf_RING"/>
</dbReference>
<dbReference type="GO" id="GO:0005634">
    <property type="term" value="C:nucleus"/>
    <property type="evidence" value="ECO:0007669"/>
    <property type="project" value="UniProtKB-SubCell"/>
</dbReference>
<keyword evidence="2" id="KW-0678">Repressor</keyword>
<feature type="compositionally biased region" description="Low complexity" evidence="13">
    <location>
        <begin position="621"/>
        <end position="632"/>
    </location>
</feature>
<dbReference type="GO" id="GO:0000956">
    <property type="term" value="P:nuclear-transcribed mRNA catabolic process"/>
    <property type="evidence" value="ECO:0007669"/>
    <property type="project" value="UniProtKB-ARBA"/>
</dbReference>
<feature type="region of interest" description="Disordered" evidence="13">
    <location>
        <begin position="84"/>
        <end position="125"/>
    </location>
</feature>